<dbReference type="GO" id="GO:0032266">
    <property type="term" value="F:phosphatidylinositol-3-phosphate binding"/>
    <property type="evidence" value="ECO:0007669"/>
    <property type="project" value="TreeGrafter"/>
</dbReference>
<reference evidence="6" key="1">
    <citation type="submission" date="2020-06" db="EMBL/GenBank/DDBJ databases">
        <authorList>
            <person name="Li T."/>
            <person name="Hu X."/>
            <person name="Zhang T."/>
            <person name="Song X."/>
            <person name="Zhang H."/>
            <person name="Dai N."/>
            <person name="Sheng W."/>
            <person name="Hou X."/>
            <person name="Wei L."/>
        </authorList>
    </citation>
    <scope>NUCLEOTIDE SEQUENCE</scope>
    <source>
        <strain evidence="6">K16</strain>
        <tissue evidence="6">Leaf</tissue>
    </source>
</reference>
<dbReference type="GO" id="GO:0043328">
    <property type="term" value="P:protein transport to vacuole involved in ubiquitin-dependent protein catabolic process via the multivesicular body sorting pathway"/>
    <property type="evidence" value="ECO:0007669"/>
    <property type="project" value="TreeGrafter"/>
</dbReference>
<dbReference type="Proteomes" id="UP001289374">
    <property type="component" value="Unassembled WGS sequence"/>
</dbReference>
<evidence type="ECO:0000256" key="1">
    <source>
        <dbReference type="ARBA" id="ARBA00022723"/>
    </source>
</evidence>
<dbReference type="EMBL" id="JACGWL010000008">
    <property type="protein sequence ID" value="KAK4396785.1"/>
    <property type="molecule type" value="Genomic_DNA"/>
</dbReference>
<evidence type="ECO:0000256" key="4">
    <source>
        <dbReference type="PROSITE-ProRule" id="PRU00091"/>
    </source>
</evidence>
<dbReference type="PROSITE" id="PS50178">
    <property type="entry name" value="ZF_FYVE"/>
    <property type="match status" value="1"/>
</dbReference>
<sequence>MLPYVDKKNHISARSLISWVCGSIDEHHPAKVEAGAHLRNIKIKTEEAIKLVGILLLSVDFIHHCRCCGRTLCAEHSADQMALPQYGIHTNVRVCADCFNNGSSLKKDGAPATPNEVNAVTDSISRIDISKVSDNKPEVAEKSPFPGISECKCGMPLCICEAPAPSMDSVTPQARIVSCPPFRPCTFFNPGQVASSSVNISSADYEATGEGLREAIKNGDTAAAKKLLSQAAVFNQTEIAFALMDHGASLDSKNSQGETPVDCAPATLQYRMRKKMQKGMQLDSSSAMRE</sequence>
<dbReference type="InterPro" id="IPR013083">
    <property type="entry name" value="Znf_RING/FYVE/PHD"/>
</dbReference>
<dbReference type="Gene3D" id="3.30.40.10">
    <property type="entry name" value="Zinc/RING finger domain, C3HC4 (zinc finger)"/>
    <property type="match status" value="1"/>
</dbReference>
<evidence type="ECO:0000256" key="2">
    <source>
        <dbReference type="ARBA" id="ARBA00022771"/>
    </source>
</evidence>
<keyword evidence="7" id="KW-1185">Reference proteome</keyword>
<dbReference type="Gene3D" id="1.25.40.20">
    <property type="entry name" value="Ankyrin repeat-containing domain"/>
    <property type="match status" value="1"/>
</dbReference>
<name>A0AAE2BT99_9LAMI</name>
<dbReference type="SUPFAM" id="SSF48403">
    <property type="entry name" value="Ankyrin repeat"/>
    <property type="match status" value="1"/>
</dbReference>
<dbReference type="GO" id="GO:0008270">
    <property type="term" value="F:zinc ion binding"/>
    <property type="evidence" value="ECO:0007669"/>
    <property type="project" value="UniProtKB-KW"/>
</dbReference>
<dbReference type="GO" id="GO:0033565">
    <property type="term" value="C:ESCRT-0 complex"/>
    <property type="evidence" value="ECO:0007669"/>
    <property type="project" value="TreeGrafter"/>
</dbReference>
<dbReference type="InterPro" id="IPR000306">
    <property type="entry name" value="Znf_FYVE"/>
</dbReference>
<organism evidence="6 7">
    <name type="scientific">Sesamum angolense</name>
    <dbReference type="NCBI Taxonomy" id="2727404"/>
    <lineage>
        <taxon>Eukaryota</taxon>
        <taxon>Viridiplantae</taxon>
        <taxon>Streptophyta</taxon>
        <taxon>Embryophyta</taxon>
        <taxon>Tracheophyta</taxon>
        <taxon>Spermatophyta</taxon>
        <taxon>Magnoliopsida</taxon>
        <taxon>eudicotyledons</taxon>
        <taxon>Gunneridae</taxon>
        <taxon>Pentapetalae</taxon>
        <taxon>asterids</taxon>
        <taxon>lamiids</taxon>
        <taxon>Lamiales</taxon>
        <taxon>Pedaliaceae</taxon>
        <taxon>Sesamum</taxon>
    </lineage>
</organism>
<dbReference type="PANTHER" id="PTHR47794:SF1">
    <property type="entry name" value="VACUOLAR PROTEIN SORTING-ASSOCIATED PROTEIN 27"/>
    <property type="match status" value="1"/>
</dbReference>
<dbReference type="InterPro" id="IPR011011">
    <property type="entry name" value="Znf_FYVE_PHD"/>
</dbReference>
<dbReference type="PANTHER" id="PTHR47794">
    <property type="entry name" value="VACUOLAR PROTEIN SORTING-ASSOCIATED PROTEIN 27"/>
    <property type="match status" value="1"/>
</dbReference>
<keyword evidence="3" id="KW-0862">Zinc</keyword>
<dbReference type="AlphaFoldDB" id="A0AAE2BT99"/>
<evidence type="ECO:0000259" key="5">
    <source>
        <dbReference type="PROSITE" id="PS50178"/>
    </source>
</evidence>
<accession>A0AAE2BT99</accession>
<evidence type="ECO:0000256" key="3">
    <source>
        <dbReference type="ARBA" id="ARBA00022833"/>
    </source>
</evidence>
<dbReference type="GO" id="GO:0006623">
    <property type="term" value="P:protein targeting to vacuole"/>
    <property type="evidence" value="ECO:0007669"/>
    <property type="project" value="TreeGrafter"/>
</dbReference>
<feature type="domain" description="FYVE-type" evidence="5">
    <location>
        <begin position="63"/>
        <end position="103"/>
    </location>
</feature>
<gene>
    <name evidence="6" type="ORF">Sango_1515100</name>
</gene>
<dbReference type="Pfam" id="PF01363">
    <property type="entry name" value="FYVE"/>
    <property type="match status" value="1"/>
</dbReference>
<reference evidence="6" key="2">
    <citation type="journal article" date="2024" name="Plant">
        <title>Genomic evolution and insights into agronomic trait innovations of Sesamum species.</title>
        <authorList>
            <person name="Miao H."/>
            <person name="Wang L."/>
            <person name="Qu L."/>
            <person name="Liu H."/>
            <person name="Sun Y."/>
            <person name="Le M."/>
            <person name="Wang Q."/>
            <person name="Wei S."/>
            <person name="Zheng Y."/>
            <person name="Lin W."/>
            <person name="Duan Y."/>
            <person name="Cao H."/>
            <person name="Xiong S."/>
            <person name="Wang X."/>
            <person name="Wei L."/>
            <person name="Li C."/>
            <person name="Ma Q."/>
            <person name="Ju M."/>
            <person name="Zhao R."/>
            <person name="Li G."/>
            <person name="Mu C."/>
            <person name="Tian Q."/>
            <person name="Mei H."/>
            <person name="Zhang T."/>
            <person name="Gao T."/>
            <person name="Zhang H."/>
        </authorList>
    </citation>
    <scope>NUCLEOTIDE SEQUENCE</scope>
    <source>
        <strain evidence="6">K16</strain>
    </source>
</reference>
<evidence type="ECO:0000313" key="7">
    <source>
        <dbReference type="Proteomes" id="UP001289374"/>
    </source>
</evidence>
<comment type="caution">
    <text evidence="6">The sequence shown here is derived from an EMBL/GenBank/DDBJ whole genome shotgun (WGS) entry which is preliminary data.</text>
</comment>
<protein>
    <recommendedName>
        <fullName evidence="5">FYVE-type domain-containing protein</fullName>
    </recommendedName>
</protein>
<dbReference type="InterPro" id="IPR036770">
    <property type="entry name" value="Ankyrin_rpt-contain_sf"/>
</dbReference>
<keyword evidence="2 4" id="KW-0863">Zinc-finger</keyword>
<keyword evidence="1" id="KW-0479">Metal-binding</keyword>
<dbReference type="InterPro" id="IPR017455">
    <property type="entry name" value="Znf_FYVE-rel"/>
</dbReference>
<proteinExistence type="predicted"/>
<evidence type="ECO:0000313" key="6">
    <source>
        <dbReference type="EMBL" id="KAK4396785.1"/>
    </source>
</evidence>
<dbReference type="SUPFAM" id="SSF57903">
    <property type="entry name" value="FYVE/PHD zinc finger"/>
    <property type="match status" value="1"/>
</dbReference>
<dbReference type="GO" id="GO:0043130">
    <property type="term" value="F:ubiquitin binding"/>
    <property type="evidence" value="ECO:0007669"/>
    <property type="project" value="TreeGrafter"/>
</dbReference>